<reference evidence="5" key="1">
    <citation type="submission" date="2019-02" db="EMBL/GenBank/DDBJ databases">
        <authorList>
            <person name="Gruber-Vodicka R. H."/>
            <person name="Seah K. B. B."/>
        </authorList>
    </citation>
    <scope>NUCLEOTIDE SEQUENCE</scope>
    <source>
        <strain evidence="5">BECK_BZ163</strain>
        <strain evidence="4">BECK_BZ165</strain>
    </source>
</reference>
<organism evidence="5">
    <name type="scientific">Candidatus Kentrum sp. FM</name>
    <dbReference type="NCBI Taxonomy" id="2126340"/>
    <lineage>
        <taxon>Bacteria</taxon>
        <taxon>Pseudomonadati</taxon>
        <taxon>Pseudomonadota</taxon>
        <taxon>Gammaproteobacteria</taxon>
        <taxon>Candidatus Kentrum</taxon>
    </lineage>
</organism>
<dbReference type="Pfam" id="PF11740">
    <property type="entry name" value="KfrA_N"/>
    <property type="match status" value="1"/>
</dbReference>
<feature type="coiled-coil region" evidence="1">
    <location>
        <begin position="84"/>
        <end position="188"/>
    </location>
</feature>
<feature type="compositionally biased region" description="Polar residues" evidence="2">
    <location>
        <begin position="25"/>
        <end position="37"/>
    </location>
</feature>
<keyword evidence="1" id="KW-0175">Coiled coil</keyword>
<dbReference type="GO" id="GO:0003677">
    <property type="term" value="F:DNA binding"/>
    <property type="evidence" value="ECO:0007669"/>
    <property type="project" value="UniProtKB-KW"/>
</dbReference>
<evidence type="ECO:0000313" key="5">
    <source>
        <dbReference type="EMBL" id="VFJ77571.1"/>
    </source>
</evidence>
<sequence length="194" mass="21935">MGRPGITEEQVIQAANELQEEGIRPTTTNVQERIGSGSYSTVGKTLAKWREENKARTVAEIPPMPDKVQKAFDQAWAAAIRQTREDMETERQAFDARRREFEKERHDMAVEIERLEGVLEETEGKAAGFQEELGREREINAKGAEKLSGLKLENARLEERLKASEARAEELRGQLQSLQMEMARIAERSGRPAG</sequence>
<evidence type="ECO:0000259" key="3">
    <source>
        <dbReference type="Pfam" id="PF11740"/>
    </source>
</evidence>
<dbReference type="EMBL" id="CAADFA010000701">
    <property type="protein sequence ID" value="VFJ73098.1"/>
    <property type="molecule type" value="Genomic_DNA"/>
</dbReference>
<dbReference type="AlphaFoldDB" id="A0A450U354"/>
<gene>
    <name evidence="5" type="ORF">BECKFM1743A_GA0114220_110031</name>
    <name evidence="4" type="ORF">BECKFM1743C_GA0114222_107014</name>
</gene>
<dbReference type="EMBL" id="CAADEZ010001003">
    <property type="protein sequence ID" value="VFJ77571.1"/>
    <property type="molecule type" value="Genomic_DNA"/>
</dbReference>
<name>A0A450U354_9GAMM</name>
<keyword evidence="5" id="KW-0238">DNA-binding</keyword>
<dbReference type="Gene3D" id="1.10.287.1490">
    <property type="match status" value="1"/>
</dbReference>
<evidence type="ECO:0000256" key="1">
    <source>
        <dbReference type="SAM" id="Coils"/>
    </source>
</evidence>
<accession>A0A450U354</accession>
<evidence type="ECO:0000313" key="4">
    <source>
        <dbReference type="EMBL" id="VFJ73098.1"/>
    </source>
</evidence>
<feature type="domain" description="KfrA N-terminal DNA-binding" evidence="3">
    <location>
        <begin position="7"/>
        <end position="116"/>
    </location>
</feature>
<evidence type="ECO:0000256" key="2">
    <source>
        <dbReference type="SAM" id="MobiDB-lite"/>
    </source>
</evidence>
<feature type="region of interest" description="Disordered" evidence="2">
    <location>
        <begin position="16"/>
        <end position="37"/>
    </location>
</feature>
<proteinExistence type="predicted"/>
<dbReference type="InterPro" id="IPR021104">
    <property type="entry name" value="KfrA_DNA-bd_N"/>
</dbReference>
<protein>
    <submittedName>
        <fullName evidence="5">Replication region DNA-binding N-term</fullName>
    </submittedName>
</protein>